<accession>A0A6A6U1D1</accession>
<protein>
    <submittedName>
        <fullName evidence="6">FAD/NAD(P)-binding domain-containing protein</fullName>
    </submittedName>
</protein>
<evidence type="ECO:0000313" key="7">
    <source>
        <dbReference type="Proteomes" id="UP000799302"/>
    </source>
</evidence>
<feature type="domain" description="FAD-binding" evidence="5">
    <location>
        <begin position="6"/>
        <end position="347"/>
    </location>
</feature>
<evidence type="ECO:0000256" key="2">
    <source>
        <dbReference type="ARBA" id="ARBA00022827"/>
    </source>
</evidence>
<evidence type="ECO:0000259" key="5">
    <source>
        <dbReference type="Pfam" id="PF01494"/>
    </source>
</evidence>
<keyword evidence="7" id="KW-1185">Reference proteome</keyword>
<reference evidence="6" key="1">
    <citation type="journal article" date="2020" name="Stud. Mycol.">
        <title>101 Dothideomycetes genomes: a test case for predicting lifestyles and emergence of pathogens.</title>
        <authorList>
            <person name="Haridas S."/>
            <person name="Albert R."/>
            <person name="Binder M."/>
            <person name="Bloem J."/>
            <person name="Labutti K."/>
            <person name="Salamov A."/>
            <person name="Andreopoulos B."/>
            <person name="Baker S."/>
            <person name="Barry K."/>
            <person name="Bills G."/>
            <person name="Bluhm B."/>
            <person name="Cannon C."/>
            <person name="Castanera R."/>
            <person name="Culley D."/>
            <person name="Daum C."/>
            <person name="Ezra D."/>
            <person name="Gonzalez J."/>
            <person name="Henrissat B."/>
            <person name="Kuo A."/>
            <person name="Liang C."/>
            <person name="Lipzen A."/>
            <person name="Lutzoni F."/>
            <person name="Magnuson J."/>
            <person name="Mondo S."/>
            <person name="Nolan M."/>
            <person name="Ohm R."/>
            <person name="Pangilinan J."/>
            <person name="Park H.-J."/>
            <person name="Ramirez L."/>
            <person name="Alfaro M."/>
            <person name="Sun H."/>
            <person name="Tritt A."/>
            <person name="Yoshinaga Y."/>
            <person name="Zwiers L.-H."/>
            <person name="Turgeon B."/>
            <person name="Goodwin S."/>
            <person name="Spatafora J."/>
            <person name="Crous P."/>
            <person name="Grigoriev I."/>
        </authorList>
    </citation>
    <scope>NUCLEOTIDE SEQUENCE</scope>
    <source>
        <strain evidence="6">CBS 115976</strain>
    </source>
</reference>
<dbReference type="PANTHER" id="PTHR46972:SF1">
    <property type="entry name" value="FAD DEPENDENT OXIDOREDUCTASE DOMAIN-CONTAINING PROTEIN"/>
    <property type="match status" value="1"/>
</dbReference>
<sequence>MTTPAIAIVGGGPCGLTLARLLECKGIDYVVFERDESDTSNRVGGSLDIHGDTGQEALRQAGLIEEFKKYARYDDTAFVLTDKDGKRLLQMGEGRDAPEIDRVALRQILLDAIPKEKIRWGHALTSAMMGEDKRPVLRFANGTEASGFKLVVGADGAWSKIRSLITKATPQYSGKIFIESKIGHENPLYQTLSKSAGAGMLLSIGPKKLVVTQRQGDGHYRNYFGILAPEDFFRNGTVNLGDTEATRSMLLSDFYADWSTEHKDLIKHATDFRAWTLYTLAPEDMNWKSVPGVALAGDAAHLAITNGEGVNLAMTDSLNLATKIVQYGIEHVDQAVQEYEAEMFPRGVATIKMGHQMIGSMYGGDPKAFLDALMAEGAQEV</sequence>
<dbReference type="Pfam" id="PF01494">
    <property type="entry name" value="FAD_binding_3"/>
    <property type="match status" value="1"/>
</dbReference>
<evidence type="ECO:0000256" key="4">
    <source>
        <dbReference type="ARBA" id="ARBA00023033"/>
    </source>
</evidence>
<dbReference type="GO" id="GO:0004497">
    <property type="term" value="F:monooxygenase activity"/>
    <property type="evidence" value="ECO:0007669"/>
    <property type="project" value="UniProtKB-KW"/>
</dbReference>
<evidence type="ECO:0000313" key="6">
    <source>
        <dbReference type="EMBL" id="KAF2665083.1"/>
    </source>
</evidence>
<dbReference type="GO" id="GO:0071949">
    <property type="term" value="F:FAD binding"/>
    <property type="evidence" value="ECO:0007669"/>
    <property type="project" value="InterPro"/>
</dbReference>
<dbReference type="SUPFAM" id="SSF51905">
    <property type="entry name" value="FAD/NAD(P)-binding domain"/>
    <property type="match status" value="1"/>
</dbReference>
<dbReference type="OrthoDB" id="655030at2759"/>
<proteinExistence type="predicted"/>
<evidence type="ECO:0000256" key="3">
    <source>
        <dbReference type="ARBA" id="ARBA00023002"/>
    </source>
</evidence>
<name>A0A6A6U1D1_9PEZI</name>
<dbReference type="Gene3D" id="3.50.50.60">
    <property type="entry name" value="FAD/NAD(P)-binding domain"/>
    <property type="match status" value="1"/>
</dbReference>
<gene>
    <name evidence="6" type="ORF">BT63DRAFT_429029</name>
</gene>
<evidence type="ECO:0000256" key="1">
    <source>
        <dbReference type="ARBA" id="ARBA00022630"/>
    </source>
</evidence>
<keyword evidence="1" id="KW-0285">Flavoprotein</keyword>
<dbReference type="Proteomes" id="UP000799302">
    <property type="component" value="Unassembled WGS sequence"/>
</dbReference>
<keyword evidence="3" id="KW-0560">Oxidoreductase</keyword>
<keyword evidence="4" id="KW-0503">Monooxygenase</keyword>
<dbReference type="PANTHER" id="PTHR46972">
    <property type="entry name" value="MONOOXYGENASE ASQM-RELATED"/>
    <property type="match status" value="1"/>
</dbReference>
<organism evidence="6 7">
    <name type="scientific">Microthyrium microscopicum</name>
    <dbReference type="NCBI Taxonomy" id="703497"/>
    <lineage>
        <taxon>Eukaryota</taxon>
        <taxon>Fungi</taxon>
        <taxon>Dikarya</taxon>
        <taxon>Ascomycota</taxon>
        <taxon>Pezizomycotina</taxon>
        <taxon>Dothideomycetes</taxon>
        <taxon>Dothideomycetes incertae sedis</taxon>
        <taxon>Microthyriales</taxon>
        <taxon>Microthyriaceae</taxon>
        <taxon>Microthyrium</taxon>
    </lineage>
</organism>
<dbReference type="PRINTS" id="PR00420">
    <property type="entry name" value="RNGMNOXGNASE"/>
</dbReference>
<keyword evidence="2" id="KW-0274">FAD</keyword>
<dbReference type="EMBL" id="MU004241">
    <property type="protein sequence ID" value="KAF2665083.1"/>
    <property type="molecule type" value="Genomic_DNA"/>
</dbReference>
<dbReference type="InterPro" id="IPR036188">
    <property type="entry name" value="FAD/NAD-bd_sf"/>
</dbReference>
<dbReference type="InterPro" id="IPR002938">
    <property type="entry name" value="FAD-bd"/>
</dbReference>
<dbReference type="AlphaFoldDB" id="A0A6A6U1D1"/>